<protein>
    <submittedName>
        <fullName evidence="2">Uncharacterized protein</fullName>
    </submittedName>
</protein>
<dbReference type="Proteomes" id="UP000287188">
    <property type="component" value="Unassembled WGS sequence"/>
</dbReference>
<dbReference type="EMBL" id="BIFS01000001">
    <property type="protein sequence ID" value="GCE20673.1"/>
    <property type="molecule type" value="Genomic_DNA"/>
</dbReference>
<keyword evidence="3" id="KW-1185">Reference proteome</keyword>
<evidence type="ECO:0000313" key="2">
    <source>
        <dbReference type="EMBL" id="GCE20673.1"/>
    </source>
</evidence>
<organism evidence="2 3">
    <name type="scientific">Dictyobacter kobayashii</name>
    <dbReference type="NCBI Taxonomy" id="2014872"/>
    <lineage>
        <taxon>Bacteria</taxon>
        <taxon>Bacillati</taxon>
        <taxon>Chloroflexota</taxon>
        <taxon>Ktedonobacteria</taxon>
        <taxon>Ktedonobacterales</taxon>
        <taxon>Dictyobacteraceae</taxon>
        <taxon>Dictyobacter</taxon>
    </lineage>
</organism>
<feature type="compositionally biased region" description="Basic and acidic residues" evidence="1">
    <location>
        <begin position="111"/>
        <end position="128"/>
    </location>
</feature>
<sequence>MKLKDYLSASDYKKLEHLDKEALDNVFITYRIDTLPQALPVTIPCTYDEELFEHAYHPSNAEANGHGEHEKDPVPAQRLKQGLFHRTRKEDDPVETVSQKHTSAVETLADSEMHSDEDKSDKEQQHVKELSKELPDVMDSLASNGRKVAIFGKAPNAAQRNTYVIAGAIQKSSGESDPGAVVVNEKTAIFDHHGHRVSKLAAAMQDLNEGEVVIVEGKRSKRNVVQAKRLVLP</sequence>
<feature type="compositionally biased region" description="Polar residues" evidence="1">
    <location>
        <begin position="96"/>
        <end position="105"/>
    </location>
</feature>
<proteinExistence type="predicted"/>
<reference evidence="3" key="1">
    <citation type="submission" date="2018-12" db="EMBL/GenBank/DDBJ databases">
        <title>Tengunoibacter tsumagoiensis gen. nov., sp. nov., Dictyobacter kobayashii sp. nov., D. alpinus sp. nov., and D. joshuensis sp. nov. and description of Dictyobacteraceae fam. nov. within the order Ktedonobacterales isolated from Tengu-no-mugimeshi.</title>
        <authorList>
            <person name="Wang C.M."/>
            <person name="Zheng Y."/>
            <person name="Sakai Y."/>
            <person name="Toyoda A."/>
            <person name="Minakuchi Y."/>
            <person name="Abe K."/>
            <person name="Yokota A."/>
            <person name="Yabe S."/>
        </authorList>
    </citation>
    <scope>NUCLEOTIDE SEQUENCE [LARGE SCALE GENOMIC DNA]</scope>
    <source>
        <strain evidence="3">Uno11</strain>
    </source>
</reference>
<dbReference type="AlphaFoldDB" id="A0A402ANE1"/>
<dbReference type="RefSeq" id="WP_126552318.1">
    <property type="nucleotide sequence ID" value="NZ_BIFS01000001.1"/>
</dbReference>
<comment type="caution">
    <text evidence="2">The sequence shown here is derived from an EMBL/GenBank/DDBJ whole genome shotgun (WGS) entry which is preliminary data.</text>
</comment>
<evidence type="ECO:0000313" key="3">
    <source>
        <dbReference type="Proteomes" id="UP000287188"/>
    </source>
</evidence>
<feature type="region of interest" description="Disordered" evidence="1">
    <location>
        <begin position="86"/>
        <end position="128"/>
    </location>
</feature>
<name>A0A402ANE1_9CHLR</name>
<gene>
    <name evidence="2" type="ORF">KDK_44730</name>
</gene>
<accession>A0A402ANE1</accession>
<evidence type="ECO:0000256" key="1">
    <source>
        <dbReference type="SAM" id="MobiDB-lite"/>
    </source>
</evidence>